<dbReference type="VEuPathDB" id="FungiDB:MELLADRAFT_95437"/>
<dbReference type="KEGG" id="mlr:MELLADRAFT_95437"/>
<dbReference type="GeneID" id="18937239"/>
<protein>
    <submittedName>
        <fullName evidence="2">Uncharacterized protein</fullName>
    </submittedName>
</protein>
<evidence type="ECO:0000313" key="3">
    <source>
        <dbReference type="Proteomes" id="UP000001072"/>
    </source>
</evidence>
<sequence>MSGNSRKNPGSAVPKLKLSASGTAKEGKPNVNVMPAQGEITSPPGNSSRRASGPESPTQRFNNNATNPSKGSDLRDHPLYHKVQTLPNELKPFLCHDWKKNRKYNLTKLKYYSILYHFNTATTARPNIKKELLENQFKTKLLPQLQPFCTPPPSNDEMDTDDDQEDFDPLHRSTTIAMLVNTIHSINPTVNVSSVALKDKVLVLYKHYVNPDLPFHQNSSYTAIPRTVKSKFVSKLSTQAI</sequence>
<dbReference type="EMBL" id="GL883169">
    <property type="protein sequence ID" value="EGF98795.1"/>
    <property type="molecule type" value="Genomic_DNA"/>
</dbReference>
<name>F4S9B3_MELLP</name>
<dbReference type="Proteomes" id="UP000001072">
    <property type="component" value="Unassembled WGS sequence"/>
</dbReference>
<dbReference type="HOGENOM" id="CLU_056407_2_0_1"/>
<dbReference type="InParanoid" id="F4S9B3"/>
<proteinExistence type="predicted"/>
<dbReference type="OrthoDB" id="2511315at2759"/>
<reference evidence="3" key="1">
    <citation type="journal article" date="2011" name="Proc. Natl. Acad. Sci. U.S.A.">
        <title>Obligate biotrophy features unraveled by the genomic analysis of rust fungi.</title>
        <authorList>
            <person name="Duplessis S."/>
            <person name="Cuomo C.A."/>
            <person name="Lin Y.-C."/>
            <person name="Aerts A."/>
            <person name="Tisserant E."/>
            <person name="Veneault-Fourrey C."/>
            <person name="Joly D.L."/>
            <person name="Hacquard S."/>
            <person name="Amselem J."/>
            <person name="Cantarel B.L."/>
            <person name="Chiu R."/>
            <person name="Coutinho P.M."/>
            <person name="Feau N."/>
            <person name="Field M."/>
            <person name="Frey P."/>
            <person name="Gelhaye E."/>
            <person name="Goldberg J."/>
            <person name="Grabherr M.G."/>
            <person name="Kodira C.D."/>
            <person name="Kohler A."/>
            <person name="Kuees U."/>
            <person name="Lindquist E.A."/>
            <person name="Lucas S.M."/>
            <person name="Mago R."/>
            <person name="Mauceli E."/>
            <person name="Morin E."/>
            <person name="Murat C."/>
            <person name="Pangilinan J.L."/>
            <person name="Park R."/>
            <person name="Pearson M."/>
            <person name="Quesneville H."/>
            <person name="Rouhier N."/>
            <person name="Sakthikumar S."/>
            <person name="Salamov A.A."/>
            <person name="Schmutz J."/>
            <person name="Selles B."/>
            <person name="Shapiro H."/>
            <person name="Tanguay P."/>
            <person name="Tuskan G.A."/>
            <person name="Henrissat B."/>
            <person name="Van de Peer Y."/>
            <person name="Rouze P."/>
            <person name="Ellis J.G."/>
            <person name="Dodds P.N."/>
            <person name="Schein J.E."/>
            <person name="Zhong S."/>
            <person name="Hamelin R.C."/>
            <person name="Grigoriev I.V."/>
            <person name="Szabo L.J."/>
            <person name="Martin F."/>
        </authorList>
    </citation>
    <scope>NUCLEOTIDE SEQUENCE [LARGE SCALE GENOMIC DNA]</scope>
    <source>
        <strain evidence="3">98AG31 / pathotype 3-4-7</strain>
    </source>
</reference>
<accession>F4S9B3</accession>
<keyword evidence="3" id="KW-1185">Reference proteome</keyword>
<feature type="region of interest" description="Disordered" evidence="1">
    <location>
        <begin position="1"/>
        <end position="76"/>
    </location>
</feature>
<gene>
    <name evidence="2" type="ORF">MELLADRAFT_95437</name>
</gene>
<dbReference type="RefSeq" id="XP_007417947.1">
    <property type="nucleotide sequence ID" value="XM_007417885.1"/>
</dbReference>
<evidence type="ECO:0000313" key="2">
    <source>
        <dbReference type="EMBL" id="EGF98795.1"/>
    </source>
</evidence>
<dbReference type="AlphaFoldDB" id="F4S9B3"/>
<evidence type="ECO:0000256" key="1">
    <source>
        <dbReference type="SAM" id="MobiDB-lite"/>
    </source>
</evidence>
<feature type="compositionally biased region" description="Polar residues" evidence="1">
    <location>
        <begin position="39"/>
        <end position="70"/>
    </location>
</feature>
<organism evidence="3">
    <name type="scientific">Melampsora larici-populina (strain 98AG31 / pathotype 3-4-7)</name>
    <name type="common">Poplar leaf rust fungus</name>
    <dbReference type="NCBI Taxonomy" id="747676"/>
    <lineage>
        <taxon>Eukaryota</taxon>
        <taxon>Fungi</taxon>
        <taxon>Dikarya</taxon>
        <taxon>Basidiomycota</taxon>
        <taxon>Pucciniomycotina</taxon>
        <taxon>Pucciniomycetes</taxon>
        <taxon>Pucciniales</taxon>
        <taxon>Melampsoraceae</taxon>
        <taxon>Melampsora</taxon>
    </lineage>
</organism>